<dbReference type="GO" id="GO:0009986">
    <property type="term" value="C:cell surface"/>
    <property type="evidence" value="ECO:0007669"/>
    <property type="project" value="TreeGrafter"/>
</dbReference>
<dbReference type="AlphaFoldDB" id="A0A6B0R235"/>
<evidence type="ECO:0000313" key="4">
    <source>
        <dbReference type="Proteomes" id="UP000322234"/>
    </source>
</evidence>
<comment type="caution">
    <text evidence="3">The sequence shown here is derived from an EMBL/GenBank/DDBJ whole genome shotgun (WGS) entry which is preliminary data.</text>
</comment>
<dbReference type="PANTHER" id="PTHR14949:SF53">
    <property type="entry name" value="VON WILLEBRAND FACTOR D AND EGF DOMAIN-CONTAINING PROTEIN"/>
    <property type="match status" value="1"/>
</dbReference>
<name>A0A6B0R235_9CETA</name>
<reference evidence="3" key="1">
    <citation type="submission" date="2019-10" db="EMBL/GenBank/DDBJ databases">
        <title>The sequence and de novo assembly of the wild yak genome.</title>
        <authorList>
            <person name="Liu Y."/>
        </authorList>
    </citation>
    <scope>NUCLEOTIDE SEQUENCE [LARGE SCALE GENOMIC DNA]</scope>
    <source>
        <strain evidence="3">WY2019</strain>
    </source>
</reference>
<keyword evidence="4" id="KW-1185">Reference proteome</keyword>
<evidence type="ECO:0000313" key="3">
    <source>
        <dbReference type="EMBL" id="MXQ83312.1"/>
    </source>
</evidence>
<sequence>MLLVPGKGWPDITYLSYQLDKSINLNLLQLFLMQIYTHVALMKLKLKIFCSASVFFLENPHVQSLAIESREFFAGIKVCSSGYNLSTISEDGNEYQLRIESTVPIVCPTGFSELDQECKISLKLTTVDQGTEQLGLNLALSSRRVDLRRTSSCANGTCSHAFVYYTAVTHFSQDGNRVTNIVVEPIVHENFLWNSYIPDSIQVYKL</sequence>
<proteinExistence type="predicted"/>
<dbReference type="EMBL" id="VBQZ03000016">
    <property type="protein sequence ID" value="MXQ83312.1"/>
    <property type="molecule type" value="Genomic_DNA"/>
</dbReference>
<protein>
    <submittedName>
        <fullName evidence="3">Uncharacterized protein</fullName>
    </submittedName>
</protein>
<evidence type="ECO:0000256" key="1">
    <source>
        <dbReference type="ARBA" id="ARBA00022729"/>
    </source>
</evidence>
<dbReference type="Proteomes" id="UP000322234">
    <property type="component" value="Unassembled WGS sequence"/>
</dbReference>
<organism evidence="3 4">
    <name type="scientific">Bos mutus</name>
    <name type="common">wild yak</name>
    <dbReference type="NCBI Taxonomy" id="72004"/>
    <lineage>
        <taxon>Eukaryota</taxon>
        <taxon>Metazoa</taxon>
        <taxon>Chordata</taxon>
        <taxon>Craniata</taxon>
        <taxon>Vertebrata</taxon>
        <taxon>Euteleostomi</taxon>
        <taxon>Mammalia</taxon>
        <taxon>Eutheria</taxon>
        <taxon>Laurasiatheria</taxon>
        <taxon>Artiodactyla</taxon>
        <taxon>Ruminantia</taxon>
        <taxon>Pecora</taxon>
        <taxon>Bovidae</taxon>
        <taxon>Bovinae</taxon>
        <taxon>Bos</taxon>
    </lineage>
</organism>
<keyword evidence="1" id="KW-0732">Signal</keyword>
<gene>
    <name evidence="3" type="ORF">E5288_WYG001392</name>
</gene>
<accession>A0A6B0R235</accession>
<dbReference type="PANTHER" id="PTHR14949">
    <property type="entry name" value="EGF-LIKE-DOMAIN, MULTIPLE 7, 8"/>
    <property type="match status" value="1"/>
</dbReference>
<dbReference type="GO" id="GO:0005102">
    <property type="term" value="F:signaling receptor binding"/>
    <property type="evidence" value="ECO:0007669"/>
    <property type="project" value="TreeGrafter"/>
</dbReference>
<evidence type="ECO:0000256" key="2">
    <source>
        <dbReference type="ARBA" id="ARBA00023157"/>
    </source>
</evidence>
<dbReference type="GO" id="GO:0005576">
    <property type="term" value="C:extracellular region"/>
    <property type="evidence" value="ECO:0007669"/>
    <property type="project" value="TreeGrafter"/>
</dbReference>
<keyword evidence="2" id="KW-1015">Disulfide bond</keyword>
<dbReference type="InterPro" id="IPR050969">
    <property type="entry name" value="Dev_Signal_Modulators"/>
</dbReference>